<evidence type="ECO:0000313" key="1">
    <source>
        <dbReference type="EMBL" id="CAD7705454.1"/>
    </source>
</evidence>
<organism evidence="1 2">
    <name type="scientific">Ostreobium quekettii</name>
    <dbReference type="NCBI Taxonomy" id="121088"/>
    <lineage>
        <taxon>Eukaryota</taxon>
        <taxon>Viridiplantae</taxon>
        <taxon>Chlorophyta</taxon>
        <taxon>core chlorophytes</taxon>
        <taxon>Ulvophyceae</taxon>
        <taxon>TCBD clade</taxon>
        <taxon>Bryopsidales</taxon>
        <taxon>Ostreobineae</taxon>
        <taxon>Ostreobiaceae</taxon>
        <taxon>Ostreobium</taxon>
    </lineage>
</organism>
<proteinExistence type="predicted"/>
<dbReference type="EMBL" id="CAJHUC010003127">
    <property type="protein sequence ID" value="CAD7705454.1"/>
    <property type="molecule type" value="Genomic_DNA"/>
</dbReference>
<name>A0A8S1JJ27_9CHLO</name>
<comment type="caution">
    <text evidence="1">The sequence shown here is derived from an EMBL/GenBank/DDBJ whole genome shotgun (WGS) entry which is preliminary data.</text>
</comment>
<dbReference type="AlphaFoldDB" id="A0A8S1JJ27"/>
<dbReference type="Proteomes" id="UP000708148">
    <property type="component" value="Unassembled WGS sequence"/>
</dbReference>
<protein>
    <submittedName>
        <fullName evidence="1">Uncharacterized protein</fullName>
    </submittedName>
</protein>
<keyword evidence="2" id="KW-1185">Reference proteome</keyword>
<evidence type="ECO:0000313" key="2">
    <source>
        <dbReference type="Proteomes" id="UP000708148"/>
    </source>
</evidence>
<accession>A0A8S1JJ27</accession>
<gene>
    <name evidence="1" type="ORF">OSTQU699_LOCUS10809</name>
</gene>
<reference evidence="1" key="1">
    <citation type="submission" date="2020-12" db="EMBL/GenBank/DDBJ databases">
        <authorList>
            <person name="Iha C."/>
        </authorList>
    </citation>
    <scope>NUCLEOTIDE SEQUENCE</scope>
</reference>
<sequence>MILNQAWNTLQAHKKRVLPARQAKHVGCKRTGELLNSGKRKRRNICHVESLAHCKRMLPASQAKHAGCKRTQEPLSSGWMKRRNISYRESLVLCLAGRG</sequence>